<organism evidence="2 3">
    <name type="scientific">Prevotella aff. ruminicola Tc2-24</name>
    <dbReference type="NCBI Taxonomy" id="81582"/>
    <lineage>
        <taxon>Bacteria</taxon>
        <taxon>Pseudomonadati</taxon>
        <taxon>Bacteroidota</taxon>
        <taxon>Bacteroidia</taxon>
        <taxon>Bacteroidales</taxon>
        <taxon>Prevotellaceae</taxon>
        <taxon>Prevotella</taxon>
    </lineage>
</organism>
<feature type="domain" description="Glycosyltransferase 2-like" evidence="1">
    <location>
        <begin position="3"/>
        <end position="171"/>
    </location>
</feature>
<dbReference type="RefSeq" id="WP_091914568.1">
    <property type="nucleotide sequence ID" value="NZ_FOIQ01000001.1"/>
</dbReference>
<name>A0A1I0MEQ5_9BACT</name>
<keyword evidence="2" id="KW-0808">Transferase</keyword>
<evidence type="ECO:0000313" key="2">
    <source>
        <dbReference type="EMBL" id="SEV86256.1"/>
    </source>
</evidence>
<accession>A0A1I0MEQ5</accession>
<evidence type="ECO:0000313" key="3">
    <source>
        <dbReference type="Proteomes" id="UP000199373"/>
    </source>
</evidence>
<dbReference type="Pfam" id="PF00535">
    <property type="entry name" value="Glycos_transf_2"/>
    <property type="match status" value="1"/>
</dbReference>
<gene>
    <name evidence="2" type="ORF">SAMN04487850_0559</name>
</gene>
<sequence>MISVIVTTYNQEKTIARTLDSILRQRCHLPVEIIIGEDCSTDHTREICQEYAARYPQIRLFCNDHNKGIVDNYFDCLLACQGDYIADCAGDDFWIDDQKLEKASRLMEADSSITLVHTGWHYYDETTKQESASPPQPFPAPLTDGKKMLEAILTQTRMPVIHLCTALYRAETIRREYEKNTDLFREGACEDLPITFHMALAGNIAYIPDITLCYSQGPETISASKDERKLFAFYRNVTMQSFSLSGKYNIESDITKDFFRRRVIALLMHAFRAYAPQLFHEAVACQKLWAVKTTYGIRMRRLVLQYPPLWRLLLRLRKYLR</sequence>
<dbReference type="GO" id="GO:0016758">
    <property type="term" value="F:hexosyltransferase activity"/>
    <property type="evidence" value="ECO:0007669"/>
    <property type="project" value="UniProtKB-ARBA"/>
</dbReference>
<dbReference type="InterPro" id="IPR001173">
    <property type="entry name" value="Glyco_trans_2-like"/>
</dbReference>
<reference evidence="2 3" key="1">
    <citation type="submission" date="2016-10" db="EMBL/GenBank/DDBJ databases">
        <authorList>
            <person name="de Groot N.N."/>
        </authorList>
    </citation>
    <scope>NUCLEOTIDE SEQUENCE [LARGE SCALE GENOMIC DNA]</scope>
    <source>
        <strain evidence="2 3">TC2-24</strain>
    </source>
</reference>
<keyword evidence="3" id="KW-1185">Reference proteome</keyword>
<protein>
    <submittedName>
        <fullName evidence="2">Glycosyl transferase family 2</fullName>
    </submittedName>
</protein>
<evidence type="ECO:0000259" key="1">
    <source>
        <dbReference type="Pfam" id="PF00535"/>
    </source>
</evidence>
<dbReference type="InterPro" id="IPR029044">
    <property type="entry name" value="Nucleotide-diphossugar_trans"/>
</dbReference>
<dbReference type="SUPFAM" id="SSF53448">
    <property type="entry name" value="Nucleotide-diphospho-sugar transferases"/>
    <property type="match status" value="1"/>
</dbReference>
<dbReference type="Proteomes" id="UP000199373">
    <property type="component" value="Unassembled WGS sequence"/>
</dbReference>
<dbReference type="Gene3D" id="3.90.550.10">
    <property type="entry name" value="Spore Coat Polysaccharide Biosynthesis Protein SpsA, Chain A"/>
    <property type="match status" value="1"/>
</dbReference>
<dbReference type="EMBL" id="FOIQ01000001">
    <property type="protein sequence ID" value="SEV86256.1"/>
    <property type="molecule type" value="Genomic_DNA"/>
</dbReference>
<proteinExistence type="predicted"/>
<dbReference type="PANTHER" id="PTHR22916:SF3">
    <property type="entry name" value="UDP-GLCNAC:BETAGAL BETA-1,3-N-ACETYLGLUCOSAMINYLTRANSFERASE-LIKE PROTEIN 1"/>
    <property type="match status" value="1"/>
</dbReference>
<dbReference type="AlphaFoldDB" id="A0A1I0MEQ5"/>
<dbReference type="PANTHER" id="PTHR22916">
    <property type="entry name" value="GLYCOSYLTRANSFERASE"/>
    <property type="match status" value="1"/>
</dbReference>